<name>A0AAV7RQT8_PLEWA</name>
<sequence length="56" mass="6468">LQNLKNSSSEKKRPEPRGPQNQPKKEVSQGARMTQVPAVERMVMYHLKENPKELPQ</sequence>
<organism evidence="2 3">
    <name type="scientific">Pleurodeles waltl</name>
    <name type="common">Iberian ribbed newt</name>
    <dbReference type="NCBI Taxonomy" id="8319"/>
    <lineage>
        <taxon>Eukaryota</taxon>
        <taxon>Metazoa</taxon>
        <taxon>Chordata</taxon>
        <taxon>Craniata</taxon>
        <taxon>Vertebrata</taxon>
        <taxon>Euteleostomi</taxon>
        <taxon>Amphibia</taxon>
        <taxon>Batrachia</taxon>
        <taxon>Caudata</taxon>
        <taxon>Salamandroidea</taxon>
        <taxon>Salamandridae</taxon>
        <taxon>Pleurodelinae</taxon>
        <taxon>Pleurodeles</taxon>
    </lineage>
</organism>
<feature type="non-terminal residue" evidence="2">
    <location>
        <position position="1"/>
    </location>
</feature>
<feature type="non-terminal residue" evidence="2">
    <location>
        <position position="56"/>
    </location>
</feature>
<proteinExistence type="predicted"/>
<dbReference type="AlphaFoldDB" id="A0AAV7RQT8"/>
<evidence type="ECO:0000256" key="1">
    <source>
        <dbReference type="SAM" id="MobiDB-lite"/>
    </source>
</evidence>
<dbReference type="Proteomes" id="UP001066276">
    <property type="component" value="Chromosome 5"/>
</dbReference>
<evidence type="ECO:0000313" key="2">
    <source>
        <dbReference type="EMBL" id="KAJ1153200.1"/>
    </source>
</evidence>
<comment type="caution">
    <text evidence="2">The sequence shown here is derived from an EMBL/GenBank/DDBJ whole genome shotgun (WGS) entry which is preliminary data.</text>
</comment>
<evidence type="ECO:0000313" key="3">
    <source>
        <dbReference type="Proteomes" id="UP001066276"/>
    </source>
</evidence>
<dbReference type="EMBL" id="JANPWB010000009">
    <property type="protein sequence ID" value="KAJ1153200.1"/>
    <property type="molecule type" value="Genomic_DNA"/>
</dbReference>
<keyword evidence="3" id="KW-1185">Reference proteome</keyword>
<feature type="region of interest" description="Disordered" evidence="1">
    <location>
        <begin position="1"/>
        <end position="36"/>
    </location>
</feature>
<reference evidence="2" key="1">
    <citation type="journal article" date="2022" name="bioRxiv">
        <title>Sequencing and chromosome-scale assembly of the giantPleurodeles waltlgenome.</title>
        <authorList>
            <person name="Brown T."/>
            <person name="Elewa A."/>
            <person name="Iarovenko S."/>
            <person name="Subramanian E."/>
            <person name="Araus A.J."/>
            <person name="Petzold A."/>
            <person name="Susuki M."/>
            <person name="Suzuki K.-i.T."/>
            <person name="Hayashi T."/>
            <person name="Toyoda A."/>
            <person name="Oliveira C."/>
            <person name="Osipova E."/>
            <person name="Leigh N.D."/>
            <person name="Simon A."/>
            <person name="Yun M.H."/>
        </authorList>
    </citation>
    <scope>NUCLEOTIDE SEQUENCE</scope>
    <source>
        <strain evidence="2">20211129_DDA</strain>
        <tissue evidence="2">Liver</tissue>
    </source>
</reference>
<accession>A0AAV7RQT8</accession>
<gene>
    <name evidence="2" type="ORF">NDU88_005961</name>
</gene>
<protein>
    <submittedName>
        <fullName evidence="2">Uncharacterized protein</fullName>
    </submittedName>
</protein>